<evidence type="ECO:0000256" key="9">
    <source>
        <dbReference type="ARBA" id="ARBA00023012"/>
    </source>
</evidence>
<dbReference type="AlphaFoldDB" id="A0A444IX97"/>
<keyword evidence="10" id="KW-1133">Transmembrane helix</keyword>
<accession>A0A444IX97</accession>
<dbReference type="EMBL" id="MTKO01000081">
    <property type="protein sequence ID" value="RWX45265.1"/>
    <property type="molecule type" value="Genomic_DNA"/>
</dbReference>
<dbReference type="PANTHER" id="PTHR43065:SF10">
    <property type="entry name" value="PEROXIDE STRESS-ACTIVATED HISTIDINE KINASE MAK3"/>
    <property type="match status" value="1"/>
</dbReference>
<evidence type="ECO:0000256" key="4">
    <source>
        <dbReference type="ARBA" id="ARBA00022553"/>
    </source>
</evidence>
<dbReference type="Pfam" id="PF02518">
    <property type="entry name" value="HATPase_c"/>
    <property type="match status" value="1"/>
</dbReference>
<keyword evidence="14" id="KW-1185">Reference proteome</keyword>
<evidence type="ECO:0000256" key="8">
    <source>
        <dbReference type="ARBA" id="ARBA00022840"/>
    </source>
</evidence>
<dbReference type="PANTHER" id="PTHR43065">
    <property type="entry name" value="SENSOR HISTIDINE KINASE"/>
    <property type="match status" value="1"/>
</dbReference>
<dbReference type="PRINTS" id="PR00344">
    <property type="entry name" value="BCTRLSENSOR"/>
</dbReference>
<dbReference type="Pfam" id="PF00512">
    <property type="entry name" value="HisKA"/>
    <property type="match status" value="1"/>
</dbReference>
<evidence type="ECO:0000256" key="7">
    <source>
        <dbReference type="ARBA" id="ARBA00022777"/>
    </source>
</evidence>
<keyword evidence="9" id="KW-0902">Two-component regulatory system</keyword>
<keyword evidence="6" id="KW-0547">Nucleotide-binding</keyword>
<dbReference type="Gene3D" id="6.10.340.10">
    <property type="match status" value="1"/>
</dbReference>
<dbReference type="EC" id="2.7.13.3" evidence="3"/>
<dbReference type="SUPFAM" id="SSF55874">
    <property type="entry name" value="ATPase domain of HSP90 chaperone/DNA topoisomerase II/histidine kinase"/>
    <property type="match status" value="1"/>
</dbReference>
<dbReference type="CDD" id="cd06225">
    <property type="entry name" value="HAMP"/>
    <property type="match status" value="1"/>
</dbReference>
<keyword evidence="5" id="KW-0808">Transferase</keyword>
<dbReference type="Gene3D" id="1.10.287.130">
    <property type="match status" value="1"/>
</dbReference>
<dbReference type="InterPro" id="IPR003594">
    <property type="entry name" value="HATPase_dom"/>
</dbReference>
<proteinExistence type="predicted"/>
<dbReference type="SMART" id="SM00388">
    <property type="entry name" value="HisKA"/>
    <property type="match status" value="1"/>
</dbReference>
<comment type="caution">
    <text evidence="13">The sequence shown here is derived from an EMBL/GenBank/DDBJ whole genome shotgun (WGS) entry which is preliminary data.</text>
</comment>
<dbReference type="InterPro" id="IPR003660">
    <property type="entry name" value="HAMP_dom"/>
</dbReference>
<keyword evidence="4" id="KW-0597">Phosphoprotein</keyword>
<keyword evidence="10" id="KW-0812">Transmembrane</keyword>
<dbReference type="SMART" id="SM00387">
    <property type="entry name" value="HATPase_c"/>
    <property type="match status" value="1"/>
</dbReference>
<dbReference type="Proteomes" id="UP000287853">
    <property type="component" value="Unassembled WGS sequence"/>
</dbReference>
<evidence type="ECO:0000256" key="10">
    <source>
        <dbReference type="SAM" id="Phobius"/>
    </source>
</evidence>
<evidence type="ECO:0000259" key="12">
    <source>
        <dbReference type="PROSITE" id="PS50885"/>
    </source>
</evidence>
<keyword evidence="8" id="KW-0067">ATP-binding</keyword>
<feature type="transmembrane region" description="Helical" evidence="10">
    <location>
        <begin position="165"/>
        <end position="185"/>
    </location>
</feature>
<dbReference type="GO" id="GO:0000155">
    <property type="term" value="F:phosphorelay sensor kinase activity"/>
    <property type="evidence" value="ECO:0007669"/>
    <property type="project" value="InterPro"/>
</dbReference>
<keyword evidence="7" id="KW-0418">Kinase</keyword>
<reference evidence="13 14" key="1">
    <citation type="submission" date="2017-01" db="EMBL/GenBank/DDBJ databases">
        <title>The cable genome- insights into the physiology and evolution of filamentous bacteria capable of sulfide oxidation via long distance electron transfer.</title>
        <authorList>
            <person name="Schreiber L."/>
            <person name="Bjerg J.T."/>
            <person name="Boggild A."/>
            <person name="Van De Vossenberg J."/>
            <person name="Meysman F."/>
            <person name="Nielsen L.P."/>
            <person name="Schramm A."/>
            <person name="Kjeldsen K.U."/>
        </authorList>
    </citation>
    <scope>NUCLEOTIDE SEQUENCE [LARGE SCALE GENOMIC DNA]</scope>
    <source>
        <strain evidence="13">MCF</strain>
    </source>
</reference>
<keyword evidence="10" id="KW-0472">Membrane</keyword>
<dbReference type="InterPro" id="IPR036890">
    <property type="entry name" value="HATPase_C_sf"/>
</dbReference>
<evidence type="ECO:0000313" key="13">
    <source>
        <dbReference type="EMBL" id="RWX45265.1"/>
    </source>
</evidence>
<dbReference type="GO" id="GO:0005524">
    <property type="term" value="F:ATP binding"/>
    <property type="evidence" value="ECO:0007669"/>
    <property type="project" value="UniProtKB-KW"/>
</dbReference>
<dbReference type="CDD" id="cd00082">
    <property type="entry name" value="HisKA"/>
    <property type="match status" value="1"/>
</dbReference>
<dbReference type="InterPro" id="IPR036097">
    <property type="entry name" value="HisK_dim/P_sf"/>
</dbReference>
<evidence type="ECO:0000256" key="2">
    <source>
        <dbReference type="ARBA" id="ARBA00004370"/>
    </source>
</evidence>
<feature type="domain" description="Histidine kinase" evidence="11">
    <location>
        <begin position="276"/>
        <end position="509"/>
    </location>
</feature>
<evidence type="ECO:0000313" key="14">
    <source>
        <dbReference type="Proteomes" id="UP000287853"/>
    </source>
</evidence>
<dbReference type="PROSITE" id="PS50885">
    <property type="entry name" value="HAMP"/>
    <property type="match status" value="1"/>
</dbReference>
<dbReference type="InterPro" id="IPR003661">
    <property type="entry name" value="HisK_dim/P_dom"/>
</dbReference>
<dbReference type="SUPFAM" id="SSF47384">
    <property type="entry name" value="Homodimeric domain of signal transducing histidine kinase"/>
    <property type="match status" value="1"/>
</dbReference>
<dbReference type="InterPro" id="IPR004358">
    <property type="entry name" value="Sig_transdc_His_kin-like_C"/>
</dbReference>
<dbReference type="GO" id="GO:0016020">
    <property type="term" value="C:membrane"/>
    <property type="evidence" value="ECO:0007669"/>
    <property type="project" value="UniProtKB-SubCell"/>
</dbReference>
<dbReference type="PROSITE" id="PS50109">
    <property type="entry name" value="HIS_KIN"/>
    <property type="match status" value="1"/>
</dbReference>
<comment type="catalytic activity">
    <reaction evidence="1">
        <text>ATP + protein L-histidine = ADP + protein N-phospho-L-histidine.</text>
        <dbReference type="EC" id="2.7.13.3"/>
    </reaction>
</comment>
<name>A0A444IX97_9BACT</name>
<evidence type="ECO:0000256" key="5">
    <source>
        <dbReference type="ARBA" id="ARBA00022679"/>
    </source>
</evidence>
<gene>
    <name evidence="13" type="ORF">H206_00843</name>
</gene>
<organism evidence="13 14">
    <name type="scientific">Candidatus Electrothrix aarhusensis</name>
    <dbReference type="NCBI Taxonomy" id="1859131"/>
    <lineage>
        <taxon>Bacteria</taxon>
        <taxon>Pseudomonadati</taxon>
        <taxon>Thermodesulfobacteriota</taxon>
        <taxon>Desulfobulbia</taxon>
        <taxon>Desulfobulbales</taxon>
        <taxon>Desulfobulbaceae</taxon>
        <taxon>Candidatus Electrothrix</taxon>
    </lineage>
</organism>
<evidence type="ECO:0000256" key="6">
    <source>
        <dbReference type="ARBA" id="ARBA00022741"/>
    </source>
</evidence>
<dbReference type="Gene3D" id="3.30.565.10">
    <property type="entry name" value="Histidine kinase-like ATPase, C-terminal domain"/>
    <property type="match status" value="1"/>
</dbReference>
<protein>
    <recommendedName>
        <fullName evidence="3">histidine kinase</fullName>
        <ecNumber evidence="3">2.7.13.3</ecNumber>
    </recommendedName>
</protein>
<evidence type="ECO:0000256" key="3">
    <source>
        <dbReference type="ARBA" id="ARBA00012438"/>
    </source>
</evidence>
<evidence type="ECO:0000256" key="1">
    <source>
        <dbReference type="ARBA" id="ARBA00000085"/>
    </source>
</evidence>
<sequence length="517" mass="57298">MLLVNFVLLFLWKHDALQRTAEHDQAILAHIQSLLIRETAADKGTAVQEFVFSDFYRPSETGRFFILLETEKQVEQGREEKTPANGNGQVNDHITALLTSAAVEAKNTQKQVSRTAASFSHKLFCNDLLVNARPMEKQGKVIGAIAVVRSLDSLSQTLWEMEKTVLVYLLINILVLGAIGFFRMAGLVIRPVERLVALANQYSNDDPFRFVSDDSGGEFGKLSNSLNSMLVRIDKDRQTLQHTVTALEVANQTLKKQQQEMVHAEKLASVGRMAAGLAHEIGNPLSVVQGYLGILLGSEGQSEQHKDFLRRSEQEVHRIDKLIRQLLDFSRSAKGSPKVFSLHELLHSVVEMVKVQTVFRGIIVDADFAAEEDRVCADYEQLRQVFFNCLLNSADAIHMAEQDELHRKEGRVSVTTALQCLLSNNQDQCQGKKEFLQLLIRISDNGMGVIKESLPVVFDPFYTTKEPGKGTGLGLSVSRSLVETAGGTMELQSEVGQGSSMLVTLPLAPLHKMSALG</sequence>
<dbReference type="InterPro" id="IPR005467">
    <property type="entry name" value="His_kinase_dom"/>
</dbReference>
<feature type="domain" description="HAMP" evidence="12">
    <location>
        <begin position="186"/>
        <end position="238"/>
    </location>
</feature>
<evidence type="ECO:0000259" key="11">
    <source>
        <dbReference type="PROSITE" id="PS50109"/>
    </source>
</evidence>
<comment type="subcellular location">
    <subcellularLocation>
        <location evidence="2">Membrane</location>
    </subcellularLocation>
</comment>